<dbReference type="InterPro" id="IPR025662">
    <property type="entry name" value="Sigma_54_int_dom_ATP-bd_1"/>
</dbReference>
<dbReference type="InterPro" id="IPR009057">
    <property type="entry name" value="Homeodomain-like_sf"/>
</dbReference>
<dbReference type="PROSITE" id="PS50110">
    <property type="entry name" value="RESPONSE_REGULATORY"/>
    <property type="match status" value="1"/>
</dbReference>
<dbReference type="Gene3D" id="1.10.10.60">
    <property type="entry name" value="Homeodomain-like"/>
    <property type="match status" value="1"/>
</dbReference>
<evidence type="ECO:0000256" key="2">
    <source>
        <dbReference type="ARBA" id="ARBA00022840"/>
    </source>
</evidence>
<dbReference type="SMART" id="SM00382">
    <property type="entry name" value="AAA"/>
    <property type="match status" value="1"/>
</dbReference>
<dbReference type="Gene3D" id="1.10.8.60">
    <property type="match status" value="1"/>
</dbReference>
<dbReference type="EMBL" id="JAQRFI010000021">
    <property type="protein sequence ID" value="MDC9589733.1"/>
    <property type="molecule type" value="Genomic_DNA"/>
</dbReference>
<evidence type="ECO:0000313" key="10">
    <source>
        <dbReference type="Proteomes" id="UP001217178"/>
    </source>
</evidence>
<dbReference type="Gene3D" id="3.40.50.2300">
    <property type="match status" value="1"/>
</dbReference>
<evidence type="ECO:0000256" key="1">
    <source>
        <dbReference type="ARBA" id="ARBA00022741"/>
    </source>
</evidence>
<dbReference type="PROSITE" id="PS00675">
    <property type="entry name" value="SIGMA54_INTERACT_1"/>
    <property type="match status" value="1"/>
</dbReference>
<keyword evidence="5" id="KW-0804">Transcription</keyword>
<dbReference type="SMART" id="SM00448">
    <property type="entry name" value="REC"/>
    <property type="match status" value="1"/>
</dbReference>
<proteinExistence type="predicted"/>
<dbReference type="PANTHER" id="PTHR32071:SF116">
    <property type="entry name" value="TRANSCRIPTIONAL REGULATORY PROTEIN GLRR"/>
    <property type="match status" value="1"/>
</dbReference>
<organism evidence="9 10">
    <name type="scientific">Xenorhabdus yunnanensis</name>
    <dbReference type="NCBI Taxonomy" id="3025878"/>
    <lineage>
        <taxon>Bacteria</taxon>
        <taxon>Pseudomonadati</taxon>
        <taxon>Pseudomonadota</taxon>
        <taxon>Gammaproteobacteria</taxon>
        <taxon>Enterobacterales</taxon>
        <taxon>Morganellaceae</taxon>
        <taxon>Xenorhabdus</taxon>
    </lineage>
</organism>
<dbReference type="PANTHER" id="PTHR32071">
    <property type="entry name" value="TRANSCRIPTIONAL REGULATORY PROTEIN"/>
    <property type="match status" value="1"/>
</dbReference>
<keyword evidence="1" id="KW-0547">Nucleotide-binding</keyword>
<dbReference type="InterPro" id="IPR002078">
    <property type="entry name" value="Sigma_54_int"/>
</dbReference>
<dbReference type="SUPFAM" id="SSF52540">
    <property type="entry name" value="P-loop containing nucleoside triphosphate hydrolases"/>
    <property type="match status" value="1"/>
</dbReference>
<dbReference type="SUPFAM" id="SSF46689">
    <property type="entry name" value="Homeodomain-like"/>
    <property type="match status" value="1"/>
</dbReference>
<reference evidence="9 10" key="1">
    <citation type="submission" date="2023-02" db="EMBL/GenBank/DDBJ databases">
        <title>Entomopathogenic bacteria.</title>
        <authorList>
            <person name="Machado R.A."/>
        </authorList>
    </citation>
    <scope>NUCLEOTIDE SEQUENCE [LARGE SCALE GENOMIC DNA]</scope>
    <source>
        <strain evidence="9 10">XENO-10</strain>
    </source>
</reference>
<feature type="domain" description="Sigma-54 factor interaction" evidence="7">
    <location>
        <begin position="137"/>
        <end position="366"/>
    </location>
</feature>
<dbReference type="Pfam" id="PF00158">
    <property type="entry name" value="Sigma54_activat"/>
    <property type="match status" value="1"/>
</dbReference>
<name>A0ABT5LF56_9GAMM</name>
<evidence type="ECO:0000313" key="9">
    <source>
        <dbReference type="EMBL" id="MDC9589733.1"/>
    </source>
</evidence>
<evidence type="ECO:0000256" key="6">
    <source>
        <dbReference type="PROSITE-ProRule" id="PRU00169"/>
    </source>
</evidence>
<dbReference type="InterPro" id="IPR025943">
    <property type="entry name" value="Sigma_54_int_dom_ATP-bd_2"/>
</dbReference>
<feature type="domain" description="Response regulatory" evidence="8">
    <location>
        <begin position="8"/>
        <end position="122"/>
    </location>
</feature>
<dbReference type="InterPro" id="IPR003593">
    <property type="entry name" value="AAA+_ATPase"/>
</dbReference>
<evidence type="ECO:0000256" key="3">
    <source>
        <dbReference type="ARBA" id="ARBA00023015"/>
    </source>
</evidence>
<dbReference type="Pfam" id="PF25601">
    <property type="entry name" value="AAA_lid_14"/>
    <property type="match status" value="1"/>
</dbReference>
<dbReference type="PROSITE" id="PS50045">
    <property type="entry name" value="SIGMA54_INTERACT_4"/>
    <property type="match status" value="1"/>
</dbReference>
<dbReference type="InterPro" id="IPR025944">
    <property type="entry name" value="Sigma_54_int_dom_CS"/>
</dbReference>
<dbReference type="Gene3D" id="3.40.50.300">
    <property type="entry name" value="P-loop containing nucleotide triphosphate hydrolases"/>
    <property type="match status" value="1"/>
</dbReference>
<dbReference type="InterPro" id="IPR001789">
    <property type="entry name" value="Sig_transdc_resp-reg_receiver"/>
</dbReference>
<feature type="modified residue" description="4-aspartylphosphate" evidence="6">
    <location>
        <position position="57"/>
    </location>
</feature>
<keyword evidence="6" id="KW-0597">Phosphoprotein</keyword>
<dbReference type="PROSITE" id="PS00676">
    <property type="entry name" value="SIGMA54_INTERACT_2"/>
    <property type="match status" value="1"/>
</dbReference>
<dbReference type="InterPro" id="IPR011006">
    <property type="entry name" value="CheY-like_superfamily"/>
</dbReference>
<keyword evidence="10" id="KW-1185">Reference proteome</keyword>
<sequence>MTVRNPAHLLLVDDDPSLLKLLGMRLTSEGFRVTTAESGNEALRILIKEKVDIVISDLRMDEMDGMALFAEIQKQHPGMPVIILTAHGSIPDAVAATQQGVFSFLTKPVDRDALYKAIDDALELSTPAIDGQWSEKIVTRSPLMLRLLEQAKMVALSDVSILINGQSGTGKEVLAQAIHRASPRAKKPFIAINCGALPEQLLESELFGHAKGAFTGAVSSREGLFLAAQEGTLFLDEIGDMPMSLQVKLLRVLQERKVRPLGSNRNIDIDVRIISATHRDLPKAMQRNEFREDLYYRLNVVNLKIPSLNERSEDILLLANHLLRESAKRHKPFVRSFSTNAMKCLMAASWPGNVRQLVNVIEQCVALTMTPVISDALVTQALEGENTALPTFVEARGQFELNYLRKLLQITKGNVTHAARMAGRNRTEFYKLLARHELEANDFKE</sequence>
<dbReference type="CDD" id="cd00009">
    <property type="entry name" value="AAA"/>
    <property type="match status" value="1"/>
</dbReference>
<dbReference type="Pfam" id="PF00072">
    <property type="entry name" value="Response_reg"/>
    <property type="match status" value="1"/>
</dbReference>
<evidence type="ECO:0000256" key="4">
    <source>
        <dbReference type="ARBA" id="ARBA00023125"/>
    </source>
</evidence>
<evidence type="ECO:0000259" key="7">
    <source>
        <dbReference type="PROSITE" id="PS50045"/>
    </source>
</evidence>
<keyword evidence="2" id="KW-0067">ATP-binding</keyword>
<evidence type="ECO:0000259" key="8">
    <source>
        <dbReference type="PROSITE" id="PS50110"/>
    </source>
</evidence>
<dbReference type="SUPFAM" id="SSF52172">
    <property type="entry name" value="CheY-like"/>
    <property type="match status" value="1"/>
</dbReference>
<protein>
    <submittedName>
        <fullName evidence="9">Two-component system response regulator GlrR</fullName>
    </submittedName>
</protein>
<dbReference type="Proteomes" id="UP001217178">
    <property type="component" value="Unassembled WGS sequence"/>
</dbReference>
<comment type="caution">
    <text evidence="9">The sequence shown here is derived from an EMBL/GenBank/DDBJ whole genome shotgun (WGS) entry which is preliminary data.</text>
</comment>
<dbReference type="InterPro" id="IPR027417">
    <property type="entry name" value="P-loop_NTPase"/>
</dbReference>
<dbReference type="InterPro" id="IPR058031">
    <property type="entry name" value="AAA_lid_NorR"/>
</dbReference>
<keyword evidence="4" id="KW-0238">DNA-binding</keyword>
<evidence type="ECO:0000256" key="5">
    <source>
        <dbReference type="ARBA" id="ARBA00023163"/>
    </source>
</evidence>
<dbReference type="PROSITE" id="PS00688">
    <property type="entry name" value="SIGMA54_INTERACT_3"/>
    <property type="match status" value="1"/>
</dbReference>
<accession>A0ABT5LF56</accession>
<gene>
    <name evidence="9" type="primary">glrR</name>
    <name evidence="9" type="ORF">PSI23_10590</name>
</gene>
<keyword evidence="3" id="KW-0805">Transcription regulation</keyword>
<dbReference type="NCBIfam" id="NF011695">
    <property type="entry name" value="PRK15115.1"/>
    <property type="match status" value="1"/>
</dbReference>
<dbReference type="RefSeq" id="WP_273555050.1">
    <property type="nucleotide sequence ID" value="NZ_JAQRFI010000021.1"/>
</dbReference>